<organism evidence="2 3">
    <name type="scientific">Characodon lateralis</name>
    <dbReference type="NCBI Taxonomy" id="208331"/>
    <lineage>
        <taxon>Eukaryota</taxon>
        <taxon>Metazoa</taxon>
        <taxon>Chordata</taxon>
        <taxon>Craniata</taxon>
        <taxon>Vertebrata</taxon>
        <taxon>Euteleostomi</taxon>
        <taxon>Actinopterygii</taxon>
        <taxon>Neopterygii</taxon>
        <taxon>Teleostei</taxon>
        <taxon>Neoteleostei</taxon>
        <taxon>Acanthomorphata</taxon>
        <taxon>Ovalentaria</taxon>
        <taxon>Atherinomorphae</taxon>
        <taxon>Cyprinodontiformes</taxon>
        <taxon>Goodeidae</taxon>
        <taxon>Characodon</taxon>
    </lineage>
</organism>
<comment type="caution">
    <text evidence="2">The sequence shown here is derived from an EMBL/GenBank/DDBJ whole genome shotgun (WGS) entry which is preliminary data.</text>
</comment>
<reference evidence="2 3" key="1">
    <citation type="submission" date="2021-06" db="EMBL/GenBank/DDBJ databases">
        <authorList>
            <person name="Palmer J.M."/>
        </authorList>
    </citation>
    <scope>NUCLEOTIDE SEQUENCE [LARGE SCALE GENOMIC DNA]</scope>
    <source>
        <strain evidence="2 3">CL_MEX2019</strain>
        <tissue evidence="2">Muscle</tissue>
    </source>
</reference>
<dbReference type="EMBL" id="JAHUTJ010072469">
    <property type="protein sequence ID" value="MED6292384.1"/>
    <property type="molecule type" value="Genomic_DNA"/>
</dbReference>
<keyword evidence="1" id="KW-1133">Transmembrane helix</keyword>
<evidence type="ECO:0000313" key="3">
    <source>
        <dbReference type="Proteomes" id="UP001352852"/>
    </source>
</evidence>
<keyword evidence="3" id="KW-1185">Reference proteome</keyword>
<sequence length="119" mass="13442">MYVCIHTCGLTCFLFTYGMDEAAINEAIEDTTVGTYLLKEEASAHAQEVEVVLEGIRVMTNLDNKAFAVVMLFGLIYVLNLAYPADLRYTFEVFQKIFMELDGGKLSNKVLVLKNRPFE</sequence>
<protein>
    <submittedName>
        <fullName evidence="2">Uncharacterized protein</fullName>
    </submittedName>
</protein>
<dbReference type="PANTHER" id="PTHR31025">
    <property type="entry name" value="SI:CH211-196P9.1-RELATED"/>
    <property type="match status" value="1"/>
</dbReference>
<gene>
    <name evidence="2" type="ORF">CHARACLAT_033320</name>
</gene>
<evidence type="ECO:0000256" key="1">
    <source>
        <dbReference type="SAM" id="Phobius"/>
    </source>
</evidence>
<name>A0ABU7EZ79_9TELE</name>
<accession>A0ABU7EZ79</accession>
<evidence type="ECO:0000313" key="2">
    <source>
        <dbReference type="EMBL" id="MED6292384.1"/>
    </source>
</evidence>
<feature type="transmembrane region" description="Helical" evidence="1">
    <location>
        <begin position="66"/>
        <end position="83"/>
    </location>
</feature>
<proteinExistence type="predicted"/>
<keyword evidence="1" id="KW-0472">Membrane</keyword>
<keyword evidence="1" id="KW-0812">Transmembrane</keyword>
<dbReference type="Proteomes" id="UP001352852">
    <property type="component" value="Unassembled WGS sequence"/>
</dbReference>
<dbReference type="PANTHER" id="PTHR31025:SF27">
    <property type="entry name" value="SI:CH211-193K19.2-RELATED"/>
    <property type="match status" value="1"/>
</dbReference>